<protein>
    <submittedName>
        <fullName evidence="5">Regulator of protease activity HflC (Stomatin/prohibitin superfamily)</fullName>
    </submittedName>
    <submittedName>
        <fullName evidence="6">Slipin family protein</fullName>
    </submittedName>
</protein>
<dbReference type="Gene3D" id="6.10.250.2090">
    <property type="match status" value="1"/>
</dbReference>
<keyword evidence="3" id="KW-1133">Transmembrane helix</keyword>
<organism evidence="5 8">
    <name type="scientific">Parvibacter caecicola</name>
    <dbReference type="NCBI Taxonomy" id="747645"/>
    <lineage>
        <taxon>Bacteria</taxon>
        <taxon>Bacillati</taxon>
        <taxon>Actinomycetota</taxon>
        <taxon>Coriobacteriia</taxon>
        <taxon>Coriobacteriales</taxon>
        <taxon>Coriobacteriaceae</taxon>
        <taxon>Parvibacter</taxon>
    </lineage>
</organism>
<gene>
    <name evidence="6" type="ORF">E5982_07385</name>
    <name evidence="5" type="ORF">FHR31_001724</name>
</gene>
<evidence type="ECO:0000259" key="4">
    <source>
        <dbReference type="SMART" id="SM00244"/>
    </source>
</evidence>
<dbReference type="InterPro" id="IPR001972">
    <property type="entry name" value="Stomatin_HflK_fam"/>
</dbReference>
<accession>A0A3N0A8H1</accession>
<dbReference type="PANTHER" id="PTHR10264">
    <property type="entry name" value="BAND 7 PROTEIN-RELATED"/>
    <property type="match status" value="1"/>
</dbReference>
<comment type="similarity">
    <text evidence="1">Belongs to the band 7/mec-2 family.</text>
</comment>
<reference evidence="5 8" key="2">
    <citation type="submission" date="2020-08" db="EMBL/GenBank/DDBJ databases">
        <title>Sequencing the genomes of 1000 actinobacteria strains.</title>
        <authorList>
            <person name="Klenk H.-P."/>
        </authorList>
    </citation>
    <scope>NUCLEOTIDE SEQUENCE [LARGE SCALE GENOMIC DNA]</scope>
    <source>
        <strain evidence="5 8">DSM 22242</strain>
    </source>
</reference>
<dbReference type="InterPro" id="IPR036013">
    <property type="entry name" value="Band_7/SPFH_dom_sf"/>
</dbReference>
<dbReference type="AlphaFoldDB" id="A0A3N0A8H1"/>
<dbReference type="Gene3D" id="3.30.479.30">
    <property type="entry name" value="Band 7 domain"/>
    <property type="match status" value="1"/>
</dbReference>
<dbReference type="SUPFAM" id="SSF117892">
    <property type="entry name" value="Band 7/SPFH domain"/>
    <property type="match status" value="1"/>
</dbReference>
<feature type="coiled-coil region" evidence="2">
    <location>
        <begin position="246"/>
        <end position="273"/>
    </location>
</feature>
<keyword evidence="5" id="KW-0378">Hydrolase</keyword>
<dbReference type="EMBL" id="JACHYA010000006">
    <property type="protein sequence ID" value="MBB3171893.1"/>
    <property type="molecule type" value="Genomic_DNA"/>
</dbReference>
<proteinExistence type="inferred from homology"/>
<keyword evidence="5" id="KW-0645">Protease</keyword>
<dbReference type="InterPro" id="IPR001107">
    <property type="entry name" value="Band_7"/>
</dbReference>
<dbReference type="Proteomes" id="UP000530850">
    <property type="component" value="Unassembled WGS sequence"/>
</dbReference>
<dbReference type="PANTHER" id="PTHR10264:SF19">
    <property type="entry name" value="AT06885P-RELATED"/>
    <property type="match status" value="1"/>
</dbReference>
<feature type="transmembrane region" description="Helical" evidence="3">
    <location>
        <begin position="47"/>
        <end position="69"/>
    </location>
</feature>
<dbReference type="GO" id="GO:0098552">
    <property type="term" value="C:side of membrane"/>
    <property type="evidence" value="ECO:0007669"/>
    <property type="project" value="UniProtKB-ARBA"/>
</dbReference>
<feature type="domain" description="Band 7" evidence="4">
    <location>
        <begin position="90"/>
        <end position="248"/>
    </location>
</feature>
<evidence type="ECO:0000313" key="7">
    <source>
        <dbReference type="Proteomes" id="UP000309454"/>
    </source>
</evidence>
<dbReference type="RefSeq" id="WP_123186028.1">
    <property type="nucleotide sequence ID" value="NZ_CANPEU010000002.1"/>
</dbReference>
<keyword evidence="3" id="KW-0812">Transmembrane</keyword>
<evidence type="ECO:0000313" key="6">
    <source>
        <dbReference type="EMBL" id="TJW10354.1"/>
    </source>
</evidence>
<evidence type="ECO:0000313" key="8">
    <source>
        <dbReference type="Proteomes" id="UP000530850"/>
    </source>
</evidence>
<dbReference type="PRINTS" id="PR00721">
    <property type="entry name" value="STOMATIN"/>
</dbReference>
<dbReference type="GO" id="GO:0005886">
    <property type="term" value="C:plasma membrane"/>
    <property type="evidence" value="ECO:0007669"/>
    <property type="project" value="InterPro"/>
</dbReference>
<comment type="caution">
    <text evidence="5">The sequence shown here is derived from an EMBL/GenBank/DDBJ whole genome shotgun (WGS) entry which is preliminary data.</text>
</comment>
<keyword evidence="7" id="KW-1185">Reference proteome</keyword>
<feature type="transmembrane region" description="Helical" evidence="3">
    <location>
        <begin position="75"/>
        <end position="95"/>
    </location>
</feature>
<evidence type="ECO:0000256" key="2">
    <source>
        <dbReference type="SAM" id="Coils"/>
    </source>
</evidence>
<keyword evidence="2" id="KW-0175">Coiled coil</keyword>
<dbReference type="EMBL" id="SSTM01000004">
    <property type="protein sequence ID" value="TJW10354.1"/>
    <property type="molecule type" value="Genomic_DNA"/>
</dbReference>
<evidence type="ECO:0000256" key="1">
    <source>
        <dbReference type="ARBA" id="ARBA00008164"/>
    </source>
</evidence>
<dbReference type="GO" id="GO:0006508">
    <property type="term" value="P:proteolysis"/>
    <property type="evidence" value="ECO:0007669"/>
    <property type="project" value="UniProtKB-KW"/>
</dbReference>
<dbReference type="GeneID" id="93357339"/>
<dbReference type="Pfam" id="PF01145">
    <property type="entry name" value="Band_7"/>
    <property type="match status" value="1"/>
</dbReference>
<sequence>MARGIRNNHGVAAAATPAAAPAGRWGRGVVVDSQVLETDRTASRAGALIFSTALFVVLFGLVQAVGLALAGQLTFASILVGLALGWLGVSGIHIAQQWERIVVLRLGKLNRVSGPGLVFTVPIIEHCALYVDMRTRSIPFGAKETLTADLVPLDIDAVLYWMVWDAEKACMEINNYSLAVQLAAQTALRDAIGRSTVASITIRRNQLDQELTKVLDQKVSEWGITVLSVEIRDIIVPEGLQESMSLEAQAEQRKKARIILMEAEQTIAEMAAEIGDAYEGNENALDVRRMHLMYESVRDTGGTVVLPSAFADGFTPDGGDVADVVKAAAK</sequence>
<keyword evidence="3" id="KW-0472">Membrane</keyword>
<reference evidence="6 7" key="1">
    <citation type="submission" date="2019-04" db="EMBL/GenBank/DDBJ databases">
        <title>Microbes associate with the intestines of laboratory mice.</title>
        <authorList>
            <person name="Navarre W."/>
            <person name="Wong E."/>
            <person name="Huang K.C."/>
            <person name="Tropini C."/>
            <person name="Ng K."/>
            <person name="Yu B."/>
        </authorList>
    </citation>
    <scope>NUCLEOTIDE SEQUENCE [LARGE SCALE GENOMIC DNA]</scope>
    <source>
        <strain evidence="6 7">NM48_B13</strain>
    </source>
</reference>
<dbReference type="Proteomes" id="UP000309454">
    <property type="component" value="Unassembled WGS sequence"/>
</dbReference>
<dbReference type="InterPro" id="IPR043202">
    <property type="entry name" value="Band-7_stomatin-like"/>
</dbReference>
<name>A0A3N0A8H1_9ACTN</name>
<dbReference type="OrthoDB" id="9809197at2"/>
<dbReference type="SMART" id="SM00244">
    <property type="entry name" value="PHB"/>
    <property type="match status" value="1"/>
</dbReference>
<dbReference type="GO" id="GO:0008233">
    <property type="term" value="F:peptidase activity"/>
    <property type="evidence" value="ECO:0007669"/>
    <property type="project" value="UniProtKB-KW"/>
</dbReference>
<evidence type="ECO:0000313" key="5">
    <source>
        <dbReference type="EMBL" id="MBB3171893.1"/>
    </source>
</evidence>
<evidence type="ECO:0000256" key="3">
    <source>
        <dbReference type="SAM" id="Phobius"/>
    </source>
</evidence>
<dbReference type="CDD" id="cd13775">
    <property type="entry name" value="SPFH_eoslipins_u3"/>
    <property type="match status" value="1"/>
</dbReference>
<dbReference type="FunFam" id="3.30.479.30:FF:000004">
    <property type="entry name" value="Putative membrane protease family, stomatin"/>
    <property type="match status" value="1"/>
</dbReference>